<evidence type="ECO:0000313" key="9">
    <source>
        <dbReference type="Proteomes" id="UP000633619"/>
    </source>
</evidence>
<keyword evidence="6" id="KW-0472">Membrane</keyword>
<dbReference type="RefSeq" id="WP_181730852.1">
    <property type="nucleotide sequence ID" value="NZ_JACEIR010000001.1"/>
</dbReference>
<comment type="subcellular location">
    <subcellularLocation>
        <location evidence="1">Cell envelope</location>
    </subcellularLocation>
</comment>
<evidence type="ECO:0000256" key="2">
    <source>
        <dbReference type="ARBA" id="ARBA00022748"/>
    </source>
</evidence>
<evidence type="ECO:0000256" key="6">
    <source>
        <dbReference type="SAM" id="Phobius"/>
    </source>
</evidence>
<dbReference type="Proteomes" id="UP000633619">
    <property type="component" value="Unassembled WGS sequence"/>
</dbReference>
<evidence type="ECO:0000256" key="3">
    <source>
        <dbReference type="ARBA" id="ARBA00022968"/>
    </source>
</evidence>
<feature type="transmembrane region" description="Helical" evidence="6">
    <location>
        <begin position="12"/>
        <end position="29"/>
    </location>
</feature>
<dbReference type="PANTHER" id="PTHR42852">
    <property type="entry name" value="THIOL:DISULFIDE INTERCHANGE PROTEIN DSBE"/>
    <property type="match status" value="1"/>
</dbReference>
<dbReference type="InterPro" id="IPR017937">
    <property type="entry name" value="Thioredoxin_CS"/>
</dbReference>
<dbReference type="GO" id="GO:0017004">
    <property type="term" value="P:cytochrome complex assembly"/>
    <property type="evidence" value="ECO:0007669"/>
    <property type="project" value="UniProtKB-KW"/>
</dbReference>
<reference evidence="8 9" key="1">
    <citation type="submission" date="2020-12" db="EMBL/GenBank/DDBJ databases">
        <title>WGS of Thermoactinomyces spp.</title>
        <authorList>
            <person name="Cheng K."/>
        </authorList>
    </citation>
    <scope>NUCLEOTIDE SEQUENCE [LARGE SCALE GENOMIC DNA]</scope>
    <source>
        <strain evidence="9">CICC 10671\DSM 43846</strain>
    </source>
</reference>
<dbReference type="EMBL" id="JAECVW010000001">
    <property type="protein sequence ID" value="MBH8594187.1"/>
    <property type="molecule type" value="Genomic_DNA"/>
</dbReference>
<dbReference type="InterPro" id="IPR036249">
    <property type="entry name" value="Thioredoxin-like_sf"/>
</dbReference>
<evidence type="ECO:0000256" key="5">
    <source>
        <dbReference type="ARBA" id="ARBA00023284"/>
    </source>
</evidence>
<evidence type="ECO:0000256" key="1">
    <source>
        <dbReference type="ARBA" id="ARBA00004196"/>
    </source>
</evidence>
<accession>A0A8I1AAA0</accession>
<evidence type="ECO:0000313" key="8">
    <source>
        <dbReference type="EMBL" id="MBH8594187.1"/>
    </source>
</evidence>
<protein>
    <submittedName>
        <fullName evidence="8">Thiol-disulfide oxidoreductase ResA</fullName>
    </submittedName>
</protein>
<dbReference type="GO" id="GO:0016209">
    <property type="term" value="F:antioxidant activity"/>
    <property type="evidence" value="ECO:0007669"/>
    <property type="project" value="InterPro"/>
</dbReference>
<evidence type="ECO:0000259" key="7">
    <source>
        <dbReference type="PROSITE" id="PS51352"/>
    </source>
</evidence>
<gene>
    <name evidence="8" type="primary">resA</name>
    <name evidence="8" type="ORF">I8U20_02475</name>
</gene>
<dbReference type="Gene3D" id="3.40.30.10">
    <property type="entry name" value="Glutaredoxin"/>
    <property type="match status" value="1"/>
</dbReference>
<dbReference type="PROSITE" id="PS00194">
    <property type="entry name" value="THIOREDOXIN_1"/>
    <property type="match status" value="1"/>
</dbReference>
<proteinExistence type="predicted"/>
<keyword evidence="4" id="KW-1015">Disulfide bond</keyword>
<feature type="domain" description="Thioredoxin" evidence="7">
    <location>
        <begin position="37"/>
        <end position="175"/>
    </location>
</feature>
<dbReference type="Pfam" id="PF00578">
    <property type="entry name" value="AhpC-TSA"/>
    <property type="match status" value="1"/>
</dbReference>
<dbReference type="InterPro" id="IPR050553">
    <property type="entry name" value="Thioredoxin_ResA/DsbE_sf"/>
</dbReference>
<keyword evidence="6" id="KW-0812">Transmembrane</keyword>
<dbReference type="CDD" id="cd02966">
    <property type="entry name" value="TlpA_like_family"/>
    <property type="match status" value="1"/>
</dbReference>
<dbReference type="InterPro" id="IPR000866">
    <property type="entry name" value="AhpC/TSA"/>
</dbReference>
<dbReference type="NCBIfam" id="NF002854">
    <property type="entry name" value="PRK03147.1"/>
    <property type="match status" value="1"/>
</dbReference>
<name>A0A8I1AAA0_THEIN</name>
<sequence>MDKKTRYWVRRILFLVMVVLIGYALYQAVTQDSKSGLQEGEPAPNFTLTTLDGKTVQLSDYRGKAVLLNFWGTWCEPCRTEMPALQNAYEQYKDQGFEVLAVNIAETDVAVSSFVEQYQLKFPVLLDRNREVTELYGIVPIPSSFFIDQDGKIRKIVEGPLNLDQLRIHILPILPKE</sequence>
<keyword evidence="5" id="KW-0676">Redox-active center</keyword>
<organism evidence="8 9">
    <name type="scientific">Thermoactinomyces intermedius</name>
    <dbReference type="NCBI Taxonomy" id="2024"/>
    <lineage>
        <taxon>Bacteria</taxon>
        <taxon>Bacillati</taxon>
        <taxon>Bacillota</taxon>
        <taxon>Bacilli</taxon>
        <taxon>Bacillales</taxon>
        <taxon>Thermoactinomycetaceae</taxon>
        <taxon>Thermoactinomyces</taxon>
    </lineage>
</organism>
<keyword evidence="2" id="KW-0201">Cytochrome c-type biogenesis</keyword>
<dbReference type="PANTHER" id="PTHR42852:SF6">
    <property type="entry name" value="THIOL:DISULFIDE INTERCHANGE PROTEIN DSBE"/>
    <property type="match status" value="1"/>
</dbReference>
<dbReference type="PROSITE" id="PS51352">
    <property type="entry name" value="THIOREDOXIN_2"/>
    <property type="match status" value="1"/>
</dbReference>
<evidence type="ECO:0000256" key="4">
    <source>
        <dbReference type="ARBA" id="ARBA00023157"/>
    </source>
</evidence>
<dbReference type="GO" id="GO:0016491">
    <property type="term" value="F:oxidoreductase activity"/>
    <property type="evidence" value="ECO:0007669"/>
    <property type="project" value="InterPro"/>
</dbReference>
<keyword evidence="3" id="KW-0735">Signal-anchor</keyword>
<comment type="caution">
    <text evidence="8">The sequence shown here is derived from an EMBL/GenBank/DDBJ whole genome shotgun (WGS) entry which is preliminary data.</text>
</comment>
<dbReference type="InterPro" id="IPR013766">
    <property type="entry name" value="Thioredoxin_domain"/>
</dbReference>
<dbReference type="SUPFAM" id="SSF52833">
    <property type="entry name" value="Thioredoxin-like"/>
    <property type="match status" value="1"/>
</dbReference>
<dbReference type="AlphaFoldDB" id="A0A8I1AAA0"/>
<keyword evidence="9" id="KW-1185">Reference proteome</keyword>
<dbReference type="GO" id="GO:0030313">
    <property type="term" value="C:cell envelope"/>
    <property type="evidence" value="ECO:0007669"/>
    <property type="project" value="UniProtKB-SubCell"/>
</dbReference>
<keyword evidence="6" id="KW-1133">Transmembrane helix</keyword>